<sequence length="237" mass="26298">MHLGLRIPILRGDLPRWGGNSPPTSSYGAGDGRNFIFTIGGERQGRAVLSLPTMGILLMDPEYFINPGRVATTHDNLDNLIGGDLGMAETGFLQQMENNRGRLIRIWKVTPNGWQSILVPEDRKGVGWRCFQEALEGRETQGKEHSTEEPRRGNMERTRPLAIPKHQGGGTENAQTPTVKVWGLALVIFRASTATDWAMIEQAISTAAGIWMRACPIGDDRAIFQCNDAEEMRRIMT</sequence>
<evidence type="ECO:0000313" key="2">
    <source>
        <dbReference type="EMBL" id="KAK9084431.1"/>
    </source>
</evidence>
<proteinExistence type="predicted"/>
<evidence type="ECO:0000313" key="3">
    <source>
        <dbReference type="Proteomes" id="UP001419268"/>
    </source>
</evidence>
<feature type="compositionally biased region" description="Basic and acidic residues" evidence="1">
    <location>
        <begin position="137"/>
        <end position="159"/>
    </location>
</feature>
<dbReference type="AlphaFoldDB" id="A0AAP0E0N8"/>
<dbReference type="Proteomes" id="UP001419268">
    <property type="component" value="Unassembled WGS sequence"/>
</dbReference>
<comment type="caution">
    <text evidence="2">The sequence shown here is derived from an EMBL/GenBank/DDBJ whole genome shotgun (WGS) entry which is preliminary data.</text>
</comment>
<name>A0AAP0E0N8_9MAGN</name>
<evidence type="ECO:0000256" key="1">
    <source>
        <dbReference type="SAM" id="MobiDB-lite"/>
    </source>
</evidence>
<keyword evidence="3" id="KW-1185">Reference proteome</keyword>
<gene>
    <name evidence="2" type="ORF">Scep_030902</name>
</gene>
<organism evidence="2 3">
    <name type="scientific">Stephania cephalantha</name>
    <dbReference type="NCBI Taxonomy" id="152367"/>
    <lineage>
        <taxon>Eukaryota</taxon>
        <taxon>Viridiplantae</taxon>
        <taxon>Streptophyta</taxon>
        <taxon>Embryophyta</taxon>
        <taxon>Tracheophyta</taxon>
        <taxon>Spermatophyta</taxon>
        <taxon>Magnoliopsida</taxon>
        <taxon>Ranunculales</taxon>
        <taxon>Menispermaceae</taxon>
        <taxon>Menispermoideae</taxon>
        <taxon>Cissampelideae</taxon>
        <taxon>Stephania</taxon>
    </lineage>
</organism>
<accession>A0AAP0E0N8</accession>
<reference evidence="2 3" key="1">
    <citation type="submission" date="2024-01" db="EMBL/GenBank/DDBJ databases">
        <title>Genome assemblies of Stephania.</title>
        <authorList>
            <person name="Yang L."/>
        </authorList>
    </citation>
    <scope>NUCLEOTIDE SEQUENCE [LARGE SCALE GENOMIC DNA]</scope>
    <source>
        <strain evidence="2">JXDWG</strain>
        <tissue evidence="2">Leaf</tissue>
    </source>
</reference>
<feature type="region of interest" description="Disordered" evidence="1">
    <location>
        <begin position="137"/>
        <end position="175"/>
    </location>
</feature>
<protein>
    <submittedName>
        <fullName evidence="2">Uncharacterized protein</fullName>
    </submittedName>
</protein>
<dbReference type="EMBL" id="JBBNAG010000013">
    <property type="protein sequence ID" value="KAK9084431.1"/>
    <property type="molecule type" value="Genomic_DNA"/>
</dbReference>